<dbReference type="AlphaFoldDB" id="A0AAE9I5K6"/>
<dbReference type="KEGG" id="ccam:M5D45_27890"/>
<name>A0AAE9I5K6_9BURK</name>
<accession>A0AAE9I5K6</accession>
<evidence type="ECO:0000256" key="1">
    <source>
        <dbReference type="SAM" id="MobiDB-lite"/>
    </source>
</evidence>
<evidence type="ECO:0000313" key="3">
    <source>
        <dbReference type="EMBL" id="URF06890.1"/>
    </source>
</evidence>
<evidence type="ECO:0000313" key="5">
    <source>
        <dbReference type="Proteomes" id="UP001056132"/>
    </source>
</evidence>
<organism evidence="3 5">
    <name type="scientific">Cupriavidus campinensis</name>
    <dbReference type="NCBI Taxonomy" id="151783"/>
    <lineage>
        <taxon>Bacteria</taxon>
        <taxon>Pseudomonadati</taxon>
        <taxon>Pseudomonadota</taxon>
        <taxon>Betaproteobacteria</taxon>
        <taxon>Burkholderiales</taxon>
        <taxon>Burkholderiaceae</taxon>
        <taxon>Cupriavidus</taxon>
    </lineage>
</organism>
<reference evidence="2 4" key="1">
    <citation type="submission" date="2019-05" db="EMBL/GenBank/DDBJ databases">
        <title>Whole genome sequence analysis of Cupriavidus campinensis S14E4C strain.</title>
        <authorList>
            <person name="Abbaszade G."/>
            <person name="Szabo A."/>
            <person name="Toumi M."/>
            <person name="Toth E."/>
        </authorList>
    </citation>
    <scope>NUCLEOTIDE SEQUENCE [LARGE SCALE GENOMIC DNA]</scope>
    <source>
        <strain evidence="2 4">S14E4C</strain>
    </source>
</reference>
<reference evidence="3" key="3">
    <citation type="submission" date="2022-05" db="EMBL/GenBank/DDBJ databases">
        <authorList>
            <person name="Kunte H.-J."/>
        </authorList>
    </citation>
    <scope>NUCLEOTIDE SEQUENCE</scope>
    <source>
        <strain evidence="3">G5</strain>
    </source>
</reference>
<protein>
    <submittedName>
        <fullName evidence="3">BrnA antitoxin family protein</fullName>
    </submittedName>
</protein>
<reference evidence="3" key="2">
    <citation type="journal article" date="2022" name="Microbiol. Resour. Announc.">
        <title>Genome Sequence of Cupriavidus campinensis Strain G5, a Member of a Bacterial Consortium Capable of Polyethylene Degradation.</title>
        <authorList>
            <person name="Schneider B."/>
            <person name="Pfeiffer F."/>
            <person name="Dyall-Smith M."/>
            <person name="Kunte H.J."/>
        </authorList>
    </citation>
    <scope>NUCLEOTIDE SEQUENCE</scope>
    <source>
        <strain evidence="3">G5</strain>
    </source>
</reference>
<evidence type="ECO:0000313" key="2">
    <source>
        <dbReference type="EMBL" id="TSP12695.1"/>
    </source>
</evidence>
<dbReference type="Proteomes" id="UP000318943">
    <property type="component" value="Unassembled WGS sequence"/>
</dbReference>
<dbReference type="RefSeq" id="WP_144197663.1">
    <property type="nucleotide sequence ID" value="NZ_CAJPVH010000084.1"/>
</dbReference>
<feature type="region of interest" description="Disordered" evidence="1">
    <location>
        <begin position="93"/>
        <end position="113"/>
    </location>
</feature>
<dbReference type="Proteomes" id="UP001056132">
    <property type="component" value="Chromosome 2"/>
</dbReference>
<gene>
    <name evidence="2" type="ORF">FGG12_10795</name>
    <name evidence="3" type="ORF">M5D45_27890</name>
</gene>
<sequence>MSNAKKIPGTVEAWEQGDLGEDEAHAVVAPDESAALDRALGLQAVSIRLQKSLISDFKFLAEEHGMGYQPLMREALRRFAEAEMKRLAVKYANERRRGAAAQGDSKPKRPKAA</sequence>
<dbReference type="EMBL" id="VCIZ01000005">
    <property type="protein sequence ID" value="TSP12695.1"/>
    <property type="molecule type" value="Genomic_DNA"/>
</dbReference>
<keyword evidence="4" id="KW-1185">Reference proteome</keyword>
<evidence type="ECO:0000313" key="4">
    <source>
        <dbReference type="Proteomes" id="UP000318943"/>
    </source>
</evidence>
<dbReference type="EMBL" id="CP097331">
    <property type="protein sequence ID" value="URF06890.1"/>
    <property type="molecule type" value="Genomic_DNA"/>
</dbReference>
<proteinExistence type="predicted"/>